<organism evidence="2">
    <name type="scientific">Herbiconiux sp. A18JL235</name>
    <dbReference type="NCBI Taxonomy" id="3152363"/>
    <lineage>
        <taxon>Bacteria</taxon>
        <taxon>Bacillati</taxon>
        <taxon>Actinomycetota</taxon>
        <taxon>Actinomycetes</taxon>
        <taxon>Micrococcales</taxon>
        <taxon>Microbacteriaceae</taxon>
        <taxon>Herbiconiux</taxon>
    </lineage>
</organism>
<dbReference type="Gene3D" id="3.40.50.720">
    <property type="entry name" value="NAD(P)-binding Rossmann-like Domain"/>
    <property type="match status" value="1"/>
</dbReference>
<dbReference type="PANTHER" id="PTHR12126">
    <property type="entry name" value="NADH-UBIQUINONE OXIDOREDUCTASE 39 KDA SUBUNIT-RELATED"/>
    <property type="match status" value="1"/>
</dbReference>
<evidence type="ECO:0000259" key="1">
    <source>
        <dbReference type="Pfam" id="PF13460"/>
    </source>
</evidence>
<dbReference type="PANTHER" id="PTHR12126:SF11">
    <property type="entry name" value="NADH DEHYDROGENASE [UBIQUINONE] 1 ALPHA SUBCOMPLEX SUBUNIT 9, MITOCHONDRIAL"/>
    <property type="match status" value="1"/>
</dbReference>
<dbReference type="RefSeq" id="WP_368498400.1">
    <property type="nucleotide sequence ID" value="NZ_CP162511.1"/>
</dbReference>
<protein>
    <submittedName>
        <fullName evidence="2">SDR family oxidoreductase</fullName>
    </submittedName>
</protein>
<dbReference type="AlphaFoldDB" id="A0AB39BHZ3"/>
<dbReference type="InterPro" id="IPR036291">
    <property type="entry name" value="NAD(P)-bd_dom_sf"/>
</dbReference>
<name>A0AB39BHZ3_9MICO</name>
<dbReference type="InterPro" id="IPR016040">
    <property type="entry name" value="NAD(P)-bd_dom"/>
</dbReference>
<dbReference type="EMBL" id="CP162511">
    <property type="protein sequence ID" value="XDI06011.1"/>
    <property type="molecule type" value="Genomic_DNA"/>
</dbReference>
<reference evidence="2" key="1">
    <citation type="submission" date="2024-05" db="EMBL/GenBank/DDBJ databases">
        <title>Herbiconiux sp. A18JL235.</title>
        <authorList>
            <person name="Zhang G."/>
        </authorList>
    </citation>
    <scope>NUCLEOTIDE SEQUENCE</scope>
    <source>
        <strain evidence="2">A18JL235</strain>
    </source>
</reference>
<dbReference type="GO" id="GO:0044877">
    <property type="term" value="F:protein-containing complex binding"/>
    <property type="evidence" value="ECO:0007669"/>
    <property type="project" value="TreeGrafter"/>
</dbReference>
<gene>
    <name evidence="2" type="ORF">ABFY20_02615</name>
</gene>
<dbReference type="Pfam" id="PF13460">
    <property type="entry name" value="NAD_binding_10"/>
    <property type="match status" value="1"/>
</dbReference>
<dbReference type="InterPro" id="IPR051207">
    <property type="entry name" value="ComplexI_NDUFA9_subunit"/>
</dbReference>
<sequence>MKIAVAGGTGAVGALVVDEARARGHEAVVLARSAGIDLTTGRSLEHALDGVDAVIDTTSIQTQSARASTAFFTTVSRMLQQAEQRAGVGHHLVLSIVGADLAPHDYYAGKRAQELLVAEGAVPWTLLRATQFHEFAPQMLKRLGVGPVALAPRMRTQPIAAREVAEHLVTLAEAGPAGEIAPLAGPREENLARMMRAHDRAAGRRRAVLEIALPGPFGRALRDGTLLPGRDAVLGRQSYDDWLASR</sequence>
<dbReference type="SUPFAM" id="SSF51735">
    <property type="entry name" value="NAD(P)-binding Rossmann-fold domains"/>
    <property type="match status" value="1"/>
</dbReference>
<evidence type="ECO:0000313" key="2">
    <source>
        <dbReference type="EMBL" id="XDI06011.1"/>
    </source>
</evidence>
<feature type="domain" description="NAD(P)-binding" evidence="1">
    <location>
        <begin position="7"/>
        <end position="171"/>
    </location>
</feature>
<proteinExistence type="predicted"/>
<accession>A0AB39BHZ3</accession>